<gene>
    <name evidence="1" type="ORF">ABIC55_004190</name>
</gene>
<accession>A0ABV2KDB8</accession>
<sequence length="41" mass="4558">MVTVLILDTKIKVSGDLNTVGYVCPFLNRIPQPELFDACFS</sequence>
<evidence type="ECO:0000313" key="2">
    <source>
        <dbReference type="Proteomes" id="UP001549104"/>
    </source>
</evidence>
<protein>
    <submittedName>
        <fullName evidence="1">Uncharacterized protein</fullName>
    </submittedName>
</protein>
<dbReference type="Proteomes" id="UP001549104">
    <property type="component" value="Unassembled WGS sequence"/>
</dbReference>
<comment type="caution">
    <text evidence="1">The sequence shown here is derived from an EMBL/GenBank/DDBJ whole genome shotgun (WGS) entry which is preliminary data.</text>
</comment>
<name>A0ABV2KDB8_SPOPS</name>
<evidence type="ECO:0000313" key="1">
    <source>
        <dbReference type="EMBL" id="MET3659071.1"/>
    </source>
</evidence>
<organism evidence="1 2">
    <name type="scientific">Sporosarcina psychrophila</name>
    <name type="common">Bacillus psychrophilus</name>
    <dbReference type="NCBI Taxonomy" id="1476"/>
    <lineage>
        <taxon>Bacteria</taxon>
        <taxon>Bacillati</taxon>
        <taxon>Bacillota</taxon>
        <taxon>Bacilli</taxon>
        <taxon>Bacillales</taxon>
        <taxon>Caryophanaceae</taxon>
        <taxon>Sporosarcina</taxon>
    </lineage>
</organism>
<dbReference type="EMBL" id="JBEPME010000007">
    <property type="protein sequence ID" value="MET3659071.1"/>
    <property type="molecule type" value="Genomic_DNA"/>
</dbReference>
<keyword evidence="2" id="KW-1185">Reference proteome</keyword>
<proteinExistence type="predicted"/>
<reference evidence="1 2" key="1">
    <citation type="submission" date="2024-06" db="EMBL/GenBank/DDBJ databases">
        <title>Sorghum-associated microbial communities from plants grown in Nebraska, USA.</title>
        <authorList>
            <person name="Schachtman D."/>
        </authorList>
    </citation>
    <scope>NUCLEOTIDE SEQUENCE [LARGE SCALE GENOMIC DNA]</scope>
    <source>
        <strain evidence="1 2">1288</strain>
    </source>
</reference>